<dbReference type="GO" id="GO:0005737">
    <property type="term" value="C:cytoplasm"/>
    <property type="evidence" value="ECO:0007669"/>
    <property type="project" value="UniProtKB-SubCell"/>
</dbReference>
<dbReference type="RefSeq" id="WP_008771720.1">
    <property type="nucleotide sequence ID" value="NZ_CDRH01000207.1"/>
</dbReference>
<dbReference type="EC" id="2.3.1.181" evidence="6 7"/>
<evidence type="ECO:0000256" key="1">
    <source>
        <dbReference type="ARBA" id="ARBA00004821"/>
    </source>
</evidence>
<feature type="site" description="Lowers pKa of active site Cys" evidence="6 10">
    <location>
        <position position="151"/>
    </location>
</feature>
<dbReference type="GO" id="GO:0033819">
    <property type="term" value="F:lipoyl(octanoyl) transferase activity"/>
    <property type="evidence" value="ECO:0007669"/>
    <property type="project" value="UniProtKB-EC"/>
</dbReference>
<dbReference type="Proteomes" id="UP001198806">
    <property type="component" value="Unassembled WGS sequence"/>
</dbReference>
<evidence type="ECO:0000259" key="11">
    <source>
        <dbReference type="PROSITE" id="PS51733"/>
    </source>
</evidence>
<evidence type="ECO:0000256" key="8">
    <source>
        <dbReference type="PIRSR" id="PIRSR016262-1"/>
    </source>
</evidence>
<dbReference type="NCBIfam" id="NF010925">
    <property type="entry name" value="PRK14345.1"/>
    <property type="match status" value="1"/>
</dbReference>
<comment type="catalytic activity">
    <reaction evidence="6 7">
        <text>octanoyl-[ACP] + L-lysyl-[protein] = N(6)-octanoyl-L-lysyl-[protein] + holo-[ACP] + H(+)</text>
        <dbReference type="Rhea" id="RHEA:17665"/>
        <dbReference type="Rhea" id="RHEA-COMP:9636"/>
        <dbReference type="Rhea" id="RHEA-COMP:9685"/>
        <dbReference type="Rhea" id="RHEA-COMP:9752"/>
        <dbReference type="Rhea" id="RHEA-COMP:9928"/>
        <dbReference type="ChEBI" id="CHEBI:15378"/>
        <dbReference type="ChEBI" id="CHEBI:29969"/>
        <dbReference type="ChEBI" id="CHEBI:64479"/>
        <dbReference type="ChEBI" id="CHEBI:78463"/>
        <dbReference type="ChEBI" id="CHEBI:78809"/>
        <dbReference type="EC" id="2.3.1.181"/>
    </reaction>
</comment>
<dbReference type="InterPro" id="IPR020605">
    <property type="entry name" value="Octanoyltransferase_CS"/>
</dbReference>
<evidence type="ECO:0000313" key="16">
    <source>
        <dbReference type="Proteomes" id="UP000315827"/>
    </source>
</evidence>
<evidence type="ECO:0000256" key="9">
    <source>
        <dbReference type="PIRSR" id="PIRSR016262-2"/>
    </source>
</evidence>
<dbReference type="PANTHER" id="PTHR10993:SF12">
    <property type="entry name" value="OCTANOYLTRANSFERASE"/>
    <property type="match status" value="1"/>
</dbReference>
<evidence type="ECO:0000256" key="6">
    <source>
        <dbReference type="HAMAP-Rule" id="MF_00013"/>
    </source>
</evidence>
<dbReference type="Gene3D" id="3.30.930.10">
    <property type="entry name" value="Bira Bifunctional Protein, Domain 2"/>
    <property type="match status" value="1"/>
</dbReference>
<dbReference type="HAMAP" id="MF_00013">
    <property type="entry name" value="LipB"/>
    <property type="match status" value="1"/>
</dbReference>
<dbReference type="SUPFAM" id="SSF55681">
    <property type="entry name" value="Class II aaRS and biotin synthetases"/>
    <property type="match status" value="1"/>
</dbReference>
<protein>
    <recommendedName>
        <fullName evidence="6 7">Octanoyltransferase</fullName>
        <ecNumber evidence="6 7">2.3.1.181</ecNumber>
    </recommendedName>
    <alternativeName>
        <fullName evidence="6">Lipoate-protein ligase B</fullName>
    </alternativeName>
    <alternativeName>
        <fullName evidence="6">Lipoyl/octanoyl transferase</fullName>
    </alternativeName>
    <alternativeName>
        <fullName evidence="6">Octanoyl-[acyl-carrier-protein]-protein N-octanoyltransferase</fullName>
    </alternativeName>
</protein>
<feature type="domain" description="BPL/LPL catalytic" evidence="11">
    <location>
        <begin position="36"/>
        <end position="221"/>
    </location>
</feature>
<evidence type="ECO:0000256" key="10">
    <source>
        <dbReference type="PIRSR" id="PIRSR016262-3"/>
    </source>
</evidence>
<keyword evidence="2 6" id="KW-0963">Cytoplasm</keyword>
<dbReference type="InterPro" id="IPR045864">
    <property type="entry name" value="aa-tRNA-synth_II/BPL/LPL"/>
</dbReference>
<evidence type="ECO:0000256" key="2">
    <source>
        <dbReference type="ARBA" id="ARBA00022490"/>
    </source>
</evidence>
<reference evidence="14 16" key="2">
    <citation type="submission" date="2019-07" db="EMBL/GenBank/DDBJ databases">
        <title>Genome sequencing of Parabacteroides distasonis iSURF_7.</title>
        <authorList>
            <person name="Degefu H.N."/>
            <person name="Ruoff K.L."/>
            <person name="Price C.E."/>
            <person name="Valls R.A."/>
            <person name="O'Toole G.A."/>
        </authorList>
    </citation>
    <scope>NUCLEOTIDE SEQUENCE [LARGE SCALE GENOMIC DNA]</scope>
    <source>
        <strain evidence="14 16">CFPLTA003_1B</strain>
    </source>
</reference>
<dbReference type="NCBIfam" id="TIGR00214">
    <property type="entry name" value="lipB"/>
    <property type="match status" value="1"/>
</dbReference>
<dbReference type="Proteomes" id="UP000315827">
    <property type="component" value="Unassembled WGS sequence"/>
</dbReference>
<evidence type="ECO:0000313" key="13">
    <source>
        <dbReference type="EMBL" id="MCB6519863.1"/>
    </source>
</evidence>
<reference evidence="13" key="3">
    <citation type="submission" date="2021-10" db="EMBL/GenBank/DDBJ databases">
        <title>Collection of gut derived symbiotic bacterial strains cultured from healthy donors.</title>
        <authorList>
            <person name="Lin H."/>
            <person name="Littmann E."/>
            <person name="Kohout C."/>
            <person name="Pamer E.G."/>
        </authorList>
    </citation>
    <scope>NUCLEOTIDE SEQUENCE</scope>
    <source>
        <strain evidence="13">DFI.2.94</strain>
    </source>
</reference>
<accession>A0A173VM96</accession>
<evidence type="ECO:0000313" key="14">
    <source>
        <dbReference type="EMBL" id="TWV57576.1"/>
    </source>
</evidence>
<name>A0A173VM96_PARDI</name>
<dbReference type="InterPro" id="IPR000544">
    <property type="entry name" value="Octanoyltransferase"/>
</dbReference>
<evidence type="ECO:0000256" key="3">
    <source>
        <dbReference type="ARBA" id="ARBA00022679"/>
    </source>
</evidence>
<evidence type="ECO:0000256" key="5">
    <source>
        <dbReference type="ARBA" id="ARBA00024732"/>
    </source>
</evidence>
<comment type="function">
    <text evidence="5 6 7">Catalyzes the transfer of endogenously produced octanoic acid from octanoyl-acyl-carrier-protein onto the lipoyl domains of lipoate-dependent enzymes. Lipoyl-ACP can also act as a substrate although octanoyl-ACP is likely to be the physiological substrate.</text>
</comment>
<dbReference type="PROSITE" id="PS51733">
    <property type="entry name" value="BPL_LPL_CATALYTIC"/>
    <property type="match status" value="1"/>
</dbReference>
<keyword evidence="4 6" id="KW-0012">Acyltransferase</keyword>
<feature type="binding site" evidence="6 9">
    <location>
        <begin position="167"/>
        <end position="169"/>
    </location>
    <ligand>
        <name>substrate</name>
    </ligand>
</feature>
<evidence type="ECO:0000313" key="12">
    <source>
        <dbReference type="EMBL" id="CUN27078.1"/>
    </source>
</evidence>
<dbReference type="EMBL" id="JAJCNI010000030">
    <property type="protein sequence ID" value="MCB6519863.1"/>
    <property type="molecule type" value="Genomic_DNA"/>
</dbReference>
<comment type="similarity">
    <text evidence="6 7">Belongs to the LipB family.</text>
</comment>
<dbReference type="Pfam" id="PF21948">
    <property type="entry name" value="LplA-B_cat"/>
    <property type="match status" value="1"/>
</dbReference>
<sequence length="221" mass="24943">MESFRYHDLGRIAYADALEYQTAAFEVLLDAKATGKKEDNQLFFCEHLPVLTIGKSGKDSNLLIPEETLRERGVSFYHINRGGDITYHGPGQITGYPVFDLEYWNLGLKQYIYMLEETIIRFLSLYDLKGERLEGATGVWLDPEVPGRARKICAIGVKSSRFVTMHGFALNINTDLSYFSLINPCGFTDKGVTSLAMELGAPQDFELAKSQLRSIFMEIFA</sequence>
<dbReference type="UniPathway" id="UPA00538">
    <property type="reaction ID" value="UER00592"/>
</dbReference>
<evidence type="ECO:0000256" key="7">
    <source>
        <dbReference type="PIRNR" id="PIRNR016262"/>
    </source>
</evidence>
<reference evidence="12 15" key="1">
    <citation type="submission" date="2015-09" db="EMBL/GenBank/DDBJ databases">
        <authorList>
            <consortium name="Pathogen Informatics"/>
        </authorList>
    </citation>
    <scope>NUCLEOTIDE SEQUENCE [LARGE SCALE GENOMIC DNA]</scope>
    <source>
        <strain evidence="12 15">2789STDY5608872</strain>
    </source>
</reference>
<dbReference type="PIRSF" id="PIRSF016262">
    <property type="entry name" value="LPLase"/>
    <property type="match status" value="1"/>
</dbReference>
<feature type="active site" description="Acyl-thioester intermediate" evidence="6 8">
    <location>
        <position position="185"/>
    </location>
</feature>
<keyword evidence="3 6" id="KW-0808">Transferase</keyword>
<comment type="pathway">
    <text evidence="1 6 7">Protein modification; protein lipoylation via endogenous pathway; protein N(6)-(lipoyl)lysine from octanoyl-[acyl-carrier-protein]: step 1/2.</text>
</comment>
<comment type="miscellaneous">
    <text evidence="6">In the reaction, the free carboxyl group of octanoic acid is attached via an amide linkage to the epsilon-amino group of a specific lysine residue of lipoyl domains of lipoate-dependent enzymes.</text>
</comment>
<gene>
    <name evidence="6 12" type="primary">lipB</name>
    <name evidence="12" type="ORF">ERS852429_03119</name>
    <name evidence="14" type="ORF">FSA05_22910</name>
    <name evidence="13" type="ORF">LI194_18950</name>
</gene>
<dbReference type="PROSITE" id="PS01313">
    <property type="entry name" value="LIPB"/>
    <property type="match status" value="1"/>
</dbReference>
<organism evidence="12 15">
    <name type="scientific">Parabacteroides distasonis</name>
    <dbReference type="NCBI Taxonomy" id="823"/>
    <lineage>
        <taxon>Bacteria</taxon>
        <taxon>Pseudomonadati</taxon>
        <taxon>Bacteroidota</taxon>
        <taxon>Bacteroidia</taxon>
        <taxon>Bacteroidales</taxon>
        <taxon>Tannerellaceae</taxon>
        <taxon>Parabacteroides</taxon>
    </lineage>
</organism>
<comment type="subcellular location">
    <subcellularLocation>
        <location evidence="6">Cytoplasm</location>
    </subcellularLocation>
</comment>
<dbReference type="GO" id="GO:0009249">
    <property type="term" value="P:protein lipoylation"/>
    <property type="evidence" value="ECO:0007669"/>
    <property type="project" value="InterPro"/>
</dbReference>
<dbReference type="EMBL" id="VOHW01000027">
    <property type="protein sequence ID" value="TWV57576.1"/>
    <property type="molecule type" value="Genomic_DNA"/>
</dbReference>
<dbReference type="Proteomes" id="UP000095591">
    <property type="component" value="Unassembled WGS sequence"/>
</dbReference>
<feature type="binding site" evidence="6 9">
    <location>
        <begin position="81"/>
        <end position="88"/>
    </location>
    <ligand>
        <name>substrate</name>
    </ligand>
</feature>
<dbReference type="CDD" id="cd16444">
    <property type="entry name" value="LipB"/>
    <property type="match status" value="1"/>
</dbReference>
<dbReference type="PANTHER" id="PTHR10993">
    <property type="entry name" value="OCTANOYLTRANSFERASE"/>
    <property type="match status" value="1"/>
</dbReference>
<dbReference type="InterPro" id="IPR004143">
    <property type="entry name" value="BPL_LPL_catalytic"/>
</dbReference>
<evidence type="ECO:0000256" key="4">
    <source>
        <dbReference type="ARBA" id="ARBA00023315"/>
    </source>
</evidence>
<proteinExistence type="inferred from homology"/>
<dbReference type="EMBL" id="CYXP01000007">
    <property type="protein sequence ID" value="CUN27078.1"/>
    <property type="molecule type" value="Genomic_DNA"/>
</dbReference>
<feature type="binding site" evidence="6 9">
    <location>
        <begin position="154"/>
        <end position="156"/>
    </location>
    <ligand>
        <name>substrate</name>
    </ligand>
</feature>
<dbReference type="AlphaFoldDB" id="A0A173VM96"/>
<evidence type="ECO:0000313" key="15">
    <source>
        <dbReference type="Proteomes" id="UP000095591"/>
    </source>
</evidence>